<feature type="coiled-coil region" evidence="1">
    <location>
        <begin position="79"/>
        <end position="113"/>
    </location>
</feature>
<dbReference type="Pfam" id="PF20411">
    <property type="entry name" value="DUF6697"/>
    <property type="match status" value="1"/>
</dbReference>
<comment type="caution">
    <text evidence="4">The sequence shown here is derived from an EMBL/GenBank/DDBJ whole genome shotgun (WGS) entry which is preliminary data.</text>
</comment>
<name>A0A8H5H6N9_9AGAR</name>
<proteinExistence type="predicted"/>
<keyword evidence="1" id="KW-0175">Coiled coil</keyword>
<keyword evidence="5" id="KW-1185">Reference proteome</keyword>
<evidence type="ECO:0000313" key="5">
    <source>
        <dbReference type="Proteomes" id="UP000565441"/>
    </source>
</evidence>
<dbReference type="OrthoDB" id="2757553at2759"/>
<reference evidence="4 5" key="1">
    <citation type="journal article" date="2020" name="ISME J.">
        <title>Uncovering the hidden diversity of litter-decomposition mechanisms in mushroom-forming fungi.</title>
        <authorList>
            <person name="Floudas D."/>
            <person name="Bentzer J."/>
            <person name="Ahren D."/>
            <person name="Johansson T."/>
            <person name="Persson P."/>
            <person name="Tunlid A."/>
        </authorList>
    </citation>
    <scope>NUCLEOTIDE SEQUENCE [LARGE SCALE GENOMIC DNA]</scope>
    <source>
        <strain evidence="4 5">CBS 661.87</strain>
    </source>
</reference>
<feature type="coiled-coil region" evidence="1">
    <location>
        <begin position="290"/>
        <end position="317"/>
    </location>
</feature>
<accession>A0A8H5H6N9</accession>
<evidence type="ECO:0000256" key="2">
    <source>
        <dbReference type="SAM" id="MobiDB-lite"/>
    </source>
</evidence>
<feature type="region of interest" description="Disordered" evidence="2">
    <location>
        <begin position="601"/>
        <end position="643"/>
    </location>
</feature>
<feature type="region of interest" description="Disordered" evidence="2">
    <location>
        <begin position="320"/>
        <end position="391"/>
    </location>
</feature>
<protein>
    <recommendedName>
        <fullName evidence="3">DUF6697 domain-containing protein</fullName>
    </recommendedName>
</protein>
<gene>
    <name evidence="4" type="ORF">D9615_005298</name>
</gene>
<evidence type="ECO:0000313" key="4">
    <source>
        <dbReference type="EMBL" id="KAF5377636.1"/>
    </source>
</evidence>
<dbReference type="InterPro" id="IPR046520">
    <property type="entry name" value="DUF6697"/>
</dbReference>
<evidence type="ECO:0000256" key="1">
    <source>
        <dbReference type="SAM" id="Coils"/>
    </source>
</evidence>
<dbReference type="EMBL" id="JAACJP010000023">
    <property type="protein sequence ID" value="KAF5377636.1"/>
    <property type="molecule type" value="Genomic_DNA"/>
</dbReference>
<feature type="domain" description="DUF6697" evidence="3">
    <location>
        <begin position="427"/>
        <end position="596"/>
    </location>
</feature>
<feature type="compositionally biased region" description="Polar residues" evidence="2">
    <location>
        <begin position="372"/>
        <end position="391"/>
    </location>
</feature>
<organism evidence="4 5">
    <name type="scientific">Tricholomella constricta</name>
    <dbReference type="NCBI Taxonomy" id="117010"/>
    <lineage>
        <taxon>Eukaryota</taxon>
        <taxon>Fungi</taxon>
        <taxon>Dikarya</taxon>
        <taxon>Basidiomycota</taxon>
        <taxon>Agaricomycotina</taxon>
        <taxon>Agaricomycetes</taxon>
        <taxon>Agaricomycetidae</taxon>
        <taxon>Agaricales</taxon>
        <taxon>Tricholomatineae</taxon>
        <taxon>Lyophyllaceae</taxon>
        <taxon>Tricholomella</taxon>
    </lineage>
</organism>
<dbReference type="AlphaFoldDB" id="A0A8H5H6N9"/>
<evidence type="ECO:0000259" key="3">
    <source>
        <dbReference type="Pfam" id="PF20411"/>
    </source>
</evidence>
<feature type="coiled-coil region" evidence="1">
    <location>
        <begin position="143"/>
        <end position="205"/>
    </location>
</feature>
<dbReference type="Proteomes" id="UP000565441">
    <property type="component" value="Unassembled WGS sequence"/>
</dbReference>
<sequence length="643" mass="73011">MSSPTRRHDRNLIYYSNSSVTTTEKFIEMEGFQGPRPDMDEAFWASVVKRWSDACDSVVSLKQELKKAKVESYKHQEQLHALKVREETLLRERNRLQEESEEYRDRSLTLLKEKEAFVLSQTRPLAPALVGTRVPGEITLNKLREAEEGLEKAKHEFGKLKDQSSKLSEQNRAMREEIGSLQQAKEATEENNRILTEENIRAATELTDSRLECNMWTERLQELRSQTQESKVAFEAQHRELSGEIERLRQLASQRDVITGQFALQSKEILTLRAAAAADKEEINTFRVQLTSTREKLMEASDKNKTLLDNFTRLNEKLRDPAFTHPPSQPLHNPSSIPPKEEQSPVELDSQGGVSTYRRTGSRIFIRPPTSPSTSNKAFTNKATPSQSTMQTLSTCATPSFIPDARQRSLAELVHYIPDFDREDCRFRRAVLACAIGGNIQSLIVRVTHSATEIAKARNISTYLCPALDLNPWCPTSPGQHGYIFVGLGQEHNTFQEPQAGLHVFVGQSRSRSRPKEYQYLGVYTAVRVASLSAEEWHTLSREVAYGYASMTKDKNKDARSVEEILAAYDTGQLSAPCVRLQCTDFDENLYTALVAAQTEPLPARQSRAVGKRRREDREEHHPRPRRAARSRSPYEPGDESGF</sequence>